<proteinExistence type="predicted"/>
<dbReference type="AlphaFoldDB" id="A0A1H1BJJ8"/>
<evidence type="ECO:0000259" key="1">
    <source>
        <dbReference type="Pfam" id="PF18593"/>
    </source>
</evidence>
<reference evidence="3" key="1">
    <citation type="submission" date="2016-10" db="EMBL/GenBank/DDBJ databases">
        <authorList>
            <person name="Varghese N."/>
            <person name="Submissions S."/>
        </authorList>
    </citation>
    <scope>NUCLEOTIDE SEQUENCE [LARGE SCALE GENOMIC DNA]</scope>
    <source>
        <strain evidence="3">DUS833</strain>
    </source>
</reference>
<name>A0A1H1BJJ8_9BURK</name>
<dbReference type="Pfam" id="PF18593">
    <property type="entry name" value="CdiI_2"/>
    <property type="match status" value="1"/>
</dbReference>
<dbReference type="RefSeq" id="WP_244144989.1">
    <property type="nucleotide sequence ID" value="NZ_FNKX01000001.1"/>
</dbReference>
<evidence type="ECO:0000313" key="3">
    <source>
        <dbReference type="Proteomes" id="UP000199365"/>
    </source>
</evidence>
<sequence length="123" mass="13794">MPGADDDEGLKVVLSAQQLAAVLSGQSINLRYENLYQLIGGRFHEDFDLFGNTIEELVLSFTCECTPEEINATVAEIDRFKSDHAGNLDAAFEENFGYQCNPTVWEQTTEAFLDKLKRLLLSE</sequence>
<gene>
    <name evidence="2" type="ORF">SAMN05445850_0876</name>
</gene>
<accession>A0A1H1BJJ8</accession>
<protein>
    <recommendedName>
        <fullName evidence="1">CdiI immunity protein domain-containing protein</fullName>
    </recommendedName>
</protein>
<dbReference type="InterPro" id="IPR041129">
    <property type="entry name" value="CdiI_2"/>
</dbReference>
<evidence type="ECO:0000313" key="2">
    <source>
        <dbReference type="EMBL" id="SDQ52091.1"/>
    </source>
</evidence>
<dbReference type="Proteomes" id="UP000199365">
    <property type="component" value="Unassembled WGS sequence"/>
</dbReference>
<dbReference type="STRING" id="157910.SAMN05445850_0876"/>
<keyword evidence="3" id="KW-1185">Reference proteome</keyword>
<dbReference type="EMBL" id="FNKX01000001">
    <property type="protein sequence ID" value="SDQ52091.1"/>
    <property type="molecule type" value="Genomic_DNA"/>
</dbReference>
<feature type="domain" description="CdiI immunity protein" evidence="1">
    <location>
        <begin position="31"/>
        <end position="119"/>
    </location>
</feature>
<organism evidence="2 3">
    <name type="scientific">Paraburkholderia tuberum</name>
    <dbReference type="NCBI Taxonomy" id="157910"/>
    <lineage>
        <taxon>Bacteria</taxon>
        <taxon>Pseudomonadati</taxon>
        <taxon>Pseudomonadota</taxon>
        <taxon>Betaproteobacteria</taxon>
        <taxon>Burkholderiales</taxon>
        <taxon>Burkholderiaceae</taxon>
        <taxon>Paraburkholderia</taxon>
    </lineage>
</organism>